<keyword evidence="1" id="KW-1133">Transmembrane helix</keyword>
<keyword evidence="1" id="KW-0472">Membrane</keyword>
<organism evidence="2 3">
    <name type="scientific">Lentzea jiangxiensis</name>
    <dbReference type="NCBI Taxonomy" id="641025"/>
    <lineage>
        <taxon>Bacteria</taxon>
        <taxon>Bacillati</taxon>
        <taxon>Actinomycetota</taxon>
        <taxon>Actinomycetes</taxon>
        <taxon>Pseudonocardiales</taxon>
        <taxon>Pseudonocardiaceae</taxon>
        <taxon>Lentzea</taxon>
    </lineage>
</organism>
<dbReference type="Pfam" id="PF19733">
    <property type="entry name" value="DUF6223"/>
    <property type="match status" value="1"/>
</dbReference>
<dbReference type="Proteomes" id="UP000199691">
    <property type="component" value="Unassembled WGS sequence"/>
</dbReference>
<gene>
    <name evidence="2" type="ORF">SAMN05421507_102275</name>
</gene>
<sequence length="103" mass="9829">MVLAAYELSAGRAWSLVGAVLGVAGVVFGVLALTRLRGALVAVALGAAGVVIGAVVVLMAEGGPGTGYGIVGGYVSAVVGLAGVVLGVVARRKGARAAAQRAS</sequence>
<evidence type="ECO:0000256" key="1">
    <source>
        <dbReference type="SAM" id="Phobius"/>
    </source>
</evidence>
<protein>
    <submittedName>
        <fullName evidence="2">Uncharacterized protein</fullName>
    </submittedName>
</protein>
<evidence type="ECO:0000313" key="3">
    <source>
        <dbReference type="Proteomes" id="UP000199691"/>
    </source>
</evidence>
<reference evidence="3" key="1">
    <citation type="submission" date="2016-10" db="EMBL/GenBank/DDBJ databases">
        <authorList>
            <person name="Varghese N."/>
            <person name="Submissions S."/>
        </authorList>
    </citation>
    <scope>NUCLEOTIDE SEQUENCE [LARGE SCALE GENOMIC DNA]</scope>
    <source>
        <strain evidence="3">CGMCC 4.6609</strain>
    </source>
</reference>
<name>A0A1H0IX29_9PSEU</name>
<keyword evidence="1" id="KW-0812">Transmembrane</keyword>
<feature type="transmembrane region" description="Helical" evidence="1">
    <location>
        <begin position="66"/>
        <end position="90"/>
    </location>
</feature>
<dbReference type="STRING" id="641025.SAMN05421507_102275"/>
<feature type="transmembrane region" description="Helical" evidence="1">
    <location>
        <begin position="40"/>
        <end position="60"/>
    </location>
</feature>
<proteinExistence type="predicted"/>
<keyword evidence="3" id="KW-1185">Reference proteome</keyword>
<dbReference type="InterPro" id="IPR045770">
    <property type="entry name" value="DUF6223"/>
</dbReference>
<dbReference type="EMBL" id="FNIX01000002">
    <property type="protein sequence ID" value="SDO35892.1"/>
    <property type="molecule type" value="Genomic_DNA"/>
</dbReference>
<feature type="transmembrane region" description="Helical" evidence="1">
    <location>
        <begin position="12"/>
        <end position="33"/>
    </location>
</feature>
<evidence type="ECO:0000313" key="2">
    <source>
        <dbReference type="EMBL" id="SDO35892.1"/>
    </source>
</evidence>
<dbReference type="AlphaFoldDB" id="A0A1H0IX29"/>
<accession>A0A1H0IX29</accession>